<evidence type="ECO:0000256" key="11">
    <source>
        <dbReference type="ARBA" id="ARBA00023004"/>
    </source>
</evidence>
<evidence type="ECO:0000256" key="13">
    <source>
        <dbReference type="SAM" id="Phobius"/>
    </source>
</evidence>
<comment type="similarity">
    <text evidence="3">Belongs to the formate dehydrogenase gamma subunit family.</text>
</comment>
<evidence type="ECO:0000313" key="15">
    <source>
        <dbReference type="EMBL" id="PNU21286.1"/>
    </source>
</evidence>
<dbReference type="SUPFAM" id="SSF81342">
    <property type="entry name" value="Transmembrane di-heme cytochromes"/>
    <property type="match status" value="1"/>
</dbReference>
<evidence type="ECO:0000256" key="3">
    <source>
        <dbReference type="ARBA" id="ARBA00010747"/>
    </source>
</evidence>
<dbReference type="InterPro" id="IPR011577">
    <property type="entry name" value="Cyt_b561_bac/Ni-Hgenase"/>
</dbReference>
<dbReference type="GO" id="GO:0009061">
    <property type="term" value="P:anaerobic respiration"/>
    <property type="evidence" value="ECO:0007669"/>
    <property type="project" value="TreeGrafter"/>
</dbReference>
<evidence type="ECO:0000256" key="1">
    <source>
        <dbReference type="ARBA" id="ARBA00001971"/>
    </source>
</evidence>
<keyword evidence="8" id="KW-0479">Metal-binding</keyword>
<dbReference type="Pfam" id="PF01292">
    <property type="entry name" value="Ni_hydr_CYTB"/>
    <property type="match status" value="1"/>
</dbReference>
<protein>
    <submittedName>
        <fullName evidence="15">Formate dehydrogenase subunit gamma</fullName>
    </submittedName>
</protein>
<evidence type="ECO:0000256" key="2">
    <source>
        <dbReference type="ARBA" id="ARBA00004651"/>
    </source>
</evidence>
<evidence type="ECO:0000256" key="12">
    <source>
        <dbReference type="ARBA" id="ARBA00023136"/>
    </source>
</evidence>
<feature type="transmembrane region" description="Helical" evidence="13">
    <location>
        <begin position="147"/>
        <end position="169"/>
    </location>
</feature>
<evidence type="ECO:0000256" key="4">
    <source>
        <dbReference type="ARBA" id="ARBA00022448"/>
    </source>
</evidence>
<evidence type="ECO:0000256" key="10">
    <source>
        <dbReference type="ARBA" id="ARBA00022989"/>
    </source>
</evidence>
<evidence type="ECO:0000259" key="14">
    <source>
        <dbReference type="Pfam" id="PF01292"/>
    </source>
</evidence>
<keyword evidence="7 13" id="KW-0812">Transmembrane</keyword>
<keyword evidence="6" id="KW-0349">Heme</keyword>
<dbReference type="Proteomes" id="UP000236340">
    <property type="component" value="Unassembled WGS sequence"/>
</dbReference>
<dbReference type="GO" id="GO:0022904">
    <property type="term" value="P:respiratory electron transport chain"/>
    <property type="evidence" value="ECO:0007669"/>
    <property type="project" value="InterPro"/>
</dbReference>
<dbReference type="Gene3D" id="1.20.950.20">
    <property type="entry name" value="Transmembrane di-heme cytochromes, Chain C"/>
    <property type="match status" value="1"/>
</dbReference>
<comment type="cofactor">
    <cofactor evidence="1">
        <name>heme</name>
        <dbReference type="ChEBI" id="CHEBI:30413"/>
    </cofactor>
</comment>
<name>A0A2K2HDB8_9BACT</name>
<evidence type="ECO:0000256" key="5">
    <source>
        <dbReference type="ARBA" id="ARBA00022475"/>
    </source>
</evidence>
<reference evidence="15 16" key="1">
    <citation type="journal article" date="2018" name="Genome Announc.">
        <title>Genome Sequence of Geothermobacter sp. HR-1 Iron Reducer from the Loihi Seamount.</title>
        <authorList>
            <person name="Smith H."/>
            <person name="Abuyen K."/>
            <person name="Tremblay J."/>
            <person name="Savalia P."/>
            <person name="Perez-Rodriguez I."/>
            <person name="Emerson D."/>
            <person name="Tully B."/>
            <person name="Amend J."/>
        </authorList>
    </citation>
    <scope>NUCLEOTIDE SEQUENCE [LARGE SCALE GENOMIC DNA]</scope>
    <source>
        <strain evidence="15 16">HR-1</strain>
    </source>
</reference>
<keyword evidence="5" id="KW-1003">Cell membrane</keyword>
<dbReference type="OrthoDB" id="9790598at2"/>
<dbReference type="AlphaFoldDB" id="A0A2K2HDB8"/>
<proteinExistence type="inferred from homology"/>
<dbReference type="GO" id="GO:0005886">
    <property type="term" value="C:plasma membrane"/>
    <property type="evidence" value="ECO:0007669"/>
    <property type="project" value="UniProtKB-SubCell"/>
</dbReference>
<dbReference type="NCBIfam" id="TIGR01583">
    <property type="entry name" value="formate-DH-gamm"/>
    <property type="match status" value="1"/>
</dbReference>
<feature type="transmembrane region" description="Helical" evidence="13">
    <location>
        <begin position="16"/>
        <end position="36"/>
    </location>
</feature>
<keyword evidence="12 13" id="KW-0472">Membrane</keyword>
<dbReference type="InterPro" id="IPR051817">
    <property type="entry name" value="FDH_cytochrome_b556_subunit"/>
</dbReference>
<dbReference type="EMBL" id="PPFX01000004">
    <property type="protein sequence ID" value="PNU21286.1"/>
    <property type="molecule type" value="Genomic_DNA"/>
</dbReference>
<comment type="subcellular location">
    <subcellularLocation>
        <location evidence="2">Cell membrane</location>
        <topology evidence="2">Multi-pass membrane protein</topology>
    </subcellularLocation>
</comment>
<dbReference type="GO" id="GO:0008863">
    <property type="term" value="F:formate dehydrogenase (NAD+) activity"/>
    <property type="evidence" value="ECO:0007669"/>
    <property type="project" value="InterPro"/>
</dbReference>
<gene>
    <name evidence="15" type="ORF">C2E25_03060</name>
</gene>
<sequence>MTMTNTIDRFGTASRVLHWLVAISFLLLVLSGLGLYAHTFFGYFDLFGGPQQGIVVHKWAGIVFLIGSVLLFLSHAGEVCRFDADDRRWIARLGGYLSRNAEEIPQGKFNAGQKLFGIFAVIAALVMGATGLVIWDPTAYSRELTQASFLLHSIFFNLFMVGMIVHVYLATIGNPGTLEGMLYGQVRRSWAKKHAGKWFEKVAKN</sequence>
<keyword evidence="11" id="KW-0408">Iron</keyword>
<dbReference type="GO" id="GO:0009055">
    <property type="term" value="F:electron transfer activity"/>
    <property type="evidence" value="ECO:0007669"/>
    <property type="project" value="InterPro"/>
</dbReference>
<dbReference type="PANTHER" id="PTHR30074:SF6">
    <property type="entry name" value="FORMATE DEHYDROGENASE GAMMA SUBUNIT"/>
    <property type="match status" value="1"/>
</dbReference>
<evidence type="ECO:0000256" key="8">
    <source>
        <dbReference type="ARBA" id="ARBA00022723"/>
    </source>
</evidence>
<evidence type="ECO:0000256" key="7">
    <source>
        <dbReference type="ARBA" id="ARBA00022692"/>
    </source>
</evidence>
<evidence type="ECO:0000313" key="16">
    <source>
        <dbReference type="Proteomes" id="UP000236340"/>
    </source>
</evidence>
<dbReference type="GO" id="GO:0036397">
    <property type="term" value="F:formate dehydrogenase (quinone) activity"/>
    <property type="evidence" value="ECO:0007669"/>
    <property type="project" value="TreeGrafter"/>
</dbReference>
<accession>A0A2K2HDB8</accession>
<organism evidence="15 16">
    <name type="scientific">Geothermobacter hydrogeniphilus</name>
    <dbReference type="NCBI Taxonomy" id="1969733"/>
    <lineage>
        <taxon>Bacteria</taxon>
        <taxon>Pseudomonadati</taxon>
        <taxon>Thermodesulfobacteriota</taxon>
        <taxon>Desulfuromonadia</taxon>
        <taxon>Desulfuromonadales</taxon>
        <taxon>Geothermobacteraceae</taxon>
        <taxon>Geothermobacter</taxon>
    </lineage>
</organism>
<feature type="transmembrane region" description="Helical" evidence="13">
    <location>
        <begin position="115"/>
        <end position="135"/>
    </location>
</feature>
<dbReference type="GO" id="GO:0009326">
    <property type="term" value="C:formate dehydrogenase complex"/>
    <property type="evidence" value="ECO:0007669"/>
    <property type="project" value="InterPro"/>
</dbReference>
<dbReference type="InterPro" id="IPR016174">
    <property type="entry name" value="Di-haem_cyt_TM"/>
</dbReference>
<dbReference type="GO" id="GO:0046872">
    <property type="term" value="F:metal ion binding"/>
    <property type="evidence" value="ECO:0007669"/>
    <property type="project" value="UniProtKB-KW"/>
</dbReference>
<evidence type="ECO:0000256" key="6">
    <source>
        <dbReference type="ARBA" id="ARBA00022617"/>
    </source>
</evidence>
<evidence type="ECO:0000256" key="9">
    <source>
        <dbReference type="ARBA" id="ARBA00022982"/>
    </source>
</evidence>
<keyword evidence="10 13" id="KW-1133">Transmembrane helix</keyword>
<dbReference type="PANTHER" id="PTHR30074">
    <property type="entry name" value="FORMATE DEHYDROGENASE, NITRATE-INDUCIBLE, CYTOCHROME B556 FDN SUBUNIT"/>
    <property type="match status" value="1"/>
</dbReference>
<dbReference type="InterPro" id="IPR006471">
    <property type="entry name" value="Formate_DH_gsu"/>
</dbReference>
<feature type="transmembrane region" description="Helical" evidence="13">
    <location>
        <begin position="56"/>
        <end position="73"/>
    </location>
</feature>
<keyword evidence="4" id="KW-0813">Transport</keyword>
<feature type="domain" description="Cytochrome b561 bacterial/Ni-hydrogenase" evidence="14">
    <location>
        <begin position="9"/>
        <end position="184"/>
    </location>
</feature>
<dbReference type="GO" id="GO:0015944">
    <property type="term" value="P:formate oxidation"/>
    <property type="evidence" value="ECO:0007669"/>
    <property type="project" value="TreeGrafter"/>
</dbReference>
<keyword evidence="9" id="KW-0249">Electron transport</keyword>
<comment type="caution">
    <text evidence="15">The sequence shown here is derived from an EMBL/GenBank/DDBJ whole genome shotgun (WGS) entry which is preliminary data.</text>
</comment>